<proteinExistence type="predicted"/>
<evidence type="ECO:0000313" key="1">
    <source>
        <dbReference type="EMBL" id="KAL2837712.1"/>
    </source>
</evidence>
<keyword evidence="2" id="KW-1185">Reference proteome</keyword>
<evidence type="ECO:0000313" key="2">
    <source>
        <dbReference type="Proteomes" id="UP001610446"/>
    </source>
</evidence>
<accession>A0ABR4JCC1</accession>
<reference evidence="1 2" key="1">
    <citation type="submission" date="2024-07" db="EMBL/GenBank/DDBJ databases">
        <title>Section-level genome sequencing and comparative genomics of Aspergillus sections Usti and Cavernicolus.</title>
        <authorList>
            <consortium name="Lawrence Berkeley National Laboratory"/>
            <person name="Nybo J.L."/>
            <person name="Vesth T.C."/>
            <person name="Theobald S."/>
            <person name="Frisvad J.C."/>
            <person name="Larsen T.O."/>
            <person name="Kjaerboelling I."/>
            <person name="Rothschild-Mancinelli K."/>
            <person name="Lyhne E.K."/>
            <person name="Kogle M.E."/>
            <person name="Barry K."/>
            <person name="Clum A."/>
            <person name="Na H."/>
            <person name="Ledsgaard L."/>
            <person name="Lin J."/>
            <person name="Lipzen A."/>
            <person name="Kuo A."/>
            <person name="Riley R."/>
            <person name="Mondo S."/>
            <person name="Labutti K."/>
            <person name="Haridas S."/>
            <person name="Pangalinan J."/>
            <person name="Salamov A.A."/>
            <person name="Simmons B.A."/>
            <person name="Magnuson J.K."/>
            <person name="Chen J."/>
            <person name="Drula E."/>
            <person name="Henrissat B."/>
            <person name="Wiebenga A."/>
            <person name="Lubbers R.J."/>
            <person name="Gomes A.C."/>
            <person name="Makela M.R."/>
            <person name="Stajich J."/>
            <person name="Grigoriev I.V."/>
            <person name="Mortensen U.H."/>
            <person name="De Vries R.P."/>
            <person name="Baker S.E."/>
            <person name="Andersen M.R."/>
        </authorList>
    </citation>
    <scope>NUCLEOTIDE SEQUENCE [LARGE SCALE GENOMIC DNA]</scope>
    <source>
        <strain evidence="1 2">CBS 123904</strain>
    </source>
</reference>
<dbReference type="EMBL" id="JBFXLU010000156">
    <property type="protein sequence ID" value="KAL2837712.1"/>
    <property type="molecule type" value="Genomic_DNA"/>
</dbReference>
<sequence>MSREWADIRNKAELSPRLLKSTCTLRKFVSFLFLSCQECLAVSAGVCGSRLSVQQVGKTWTLHLSDRGAELKLTRIWADVCADRRSWRLETREIHKGVRILKIIGSAPEDS</sequence>
<dbReference type="Proteomes" id="UP001610446">
    <property type="component" value="Unassembled WGS sequence"/>
</dbReference>
<gene>
    <name evidence="1" type="ORF">BJY01DRAFT_220693</name>
</gene>
<comment type="caution">
    <text evidence="1">The sequence shown here is derived from an EMBL/GenBank/DDBJ whole genome shotgun (WGS) entry which is preliminary data.</text>
</comment>
<protein>
    <submittedName>
        <fullName evidence="1">Uncharacterized protein</fullName>
    </submittedName>
</protein>
<organism evidence="1 2">
    <name type="scientific">Aspergillus pseudoustus</name>
    <dbReference type="NCBI Taxonomy" id="1810923"/>
    <lineage>
        <taxon>Eukaryota</taxon>
        <taxon>Fungi</taxon>
        <taxon>Dikarya</taxon>
        <taxon>Ascomycota</taxon>
        <taxon>Pezizomycotina</taxon>
        <taxon>Eurotiomycetes</taxon>
        <taxon>Eurotiomycetidae</taxon>
        <taxon>Eurotiales</taxon>
        <taxon>Aspergillaceae</taxon>
        <taxon>Aspergillus</taxon>
        <taxon>Aspergillus subgen. Nidulantes</taxon>
    </lineage>
</organism>
<name>A0ABR4JCC1_9EURO</name>